<gene>
    <name evidence="8" type="ORF">OCV61_01150</name>
</gene>
<dbReference type="InterPro" id="IPR002933">
    <property type="entry name" value="Peptidase_M20"/>
</dbReference>
<dbReference type="InterPro" id="IPR036264">
    <property type="entry name" value="Bact_exopeptidase_dim_dom"/>
</dbReference>
<comment type="cofactor">
    <cofactor evidence="1">
        <name>Zn(2+)</name>
        <dbReference type="ChEBI" id="CHEBI:29105"/>
    </cofactor>
</comment>
<dbReference type="Gene3D" id="3.30.70.360">
    <property type="match status" value="1"/>
</dbReference>
<dbReference type="EMBL" id="JAOQJL010000002">
    <property type="protein sequence ID" value="MCU6764014.1"/>
    <property type="molecule type" value="Genomic_DNA"/>
</dbReference>
<dbReference type="Pfam" id="PF01546">
    <property type="entry name" value="Peptidase_M20"/>
    <property type="match status" value="1"/>
</dbReference>
<evidence type="ECO:0000259" key="7">
    <source>
        <dbReference type="Pfam" id="PF07687"/>
    </source>
</evidence>
<reference evidence="8 9" key="1">
    <citation type="journal article" date="2021" name="ISME Commun">
        <title>Automated analysis of genomic sequences facilitates high-throughput and comprehensive description of bacteria.</title>
        <authorList>
            <person name="Hitch T.C.A."/>
        </authorList>
    </citation>
    <scope>NUCLEOTIDE SEQUENCE [LARGE SCALE GENOMIC DNA]</scope>
    <source>
        <strain evidence="8 9">Sanger_23</strain>
    </source>
</reference>
<dbReference type="SUPFAM" id="SSF55031">
    <property type="entry name" value="Bacterial exopeptidase dimerisation domain"/>
    <property type="match status" value="1"/>
</dbReference>
<dbReference type="InterPro" id="IPR010162">
    <property type="entry name" value="PepT-like"/>
</dbReference>
<evidence type="ECO:0000256" key="4">
    <source>
        <dbReference type="ARBA" id="ARBA00022801"/>
    </source>
</evidence>
<feature type="domain" description="Peptidase M20 dimerisation" evidence="7">
    <location>
        <begin position="182"/>
        <end position="276"/>
    </location>
</feature>
<proteinExistence type="predicted"/>
<keyword evidence="9" id="KW-1185">Reference proteome</keyword>
<dbReference type="NCBIfam" id="TIGR01883">
    <property type="entry name" value="PepT-like"/>
    <property type="match status" value="1"/>
</dbReference>
<evidence type="ECO:0000256" key="5">
    <source>
        <dbReference type="ARBA" id="ARBA00022833"/>
    </source>
</evidence>
<dbReference type="SUPFAM" id="SSF53187">
    <property type="entry name" value="Zn-dependent exopeptidases"/>
    <property type="match status" value="1"/>
</dbReference>
<keyword evidence="4" id="KW-0378">Hydrolase</keyword>
<dbReference type="InterPro" id="IPR001261">
    <property type="entry name" value="ArgE/DapE_CS"/>
</dbReference>
<keyword evidence="5" id="KW-0862">Zinc</keyword>
<keyword evidence="6" id="KW-0482">Metalloprotease</keyword>
<name>A0ABT2TP65_9FIRM</name>
<dbReference type="PANTHER" id="PTHR42994">
    <property type="entry name" value="PEPTIDASE T"/>
    <property type="match status" value="1"/>
</dbReference>
<keyword evidence="2" id="KW-0645">Protease</keyword>
<protein>
    <submittedName>
        <fullName evidence="8">M20/M25/M40 family metallo-hydrolase</fullName>
    </submittedName>
</protein>
<dbReference type="RefSeq" id="WP_158420243.1">
    <property type="nucleotide sequence ID" value="NZ_JAOQJL010000002.1"/>
</dbReference>
<dbReference type="Pfam" id="PF07687">
    <property type="entry name" value="M20_dimer"/>
    <property type="match status" value="1"/>
</dbReference>
<dbReference type="InterPro" id="IPR011650">
    <property type="entry name" value="Peptidase_M20_dimer"/>
</dbReference>
<evidence type="ECO:0000313" key="9">
    <source>
        <dbReference type="Proteomes" id="UP001652409"/>
    </source>
</evidence>
<evidence type="ECO:0000256" key="6">
    <source>
        <dbReference type="ARBA" id="ARBA00023049"/>
    </source>
</evidence>
<dbReference type="PANTHER" id="PTHR42994:SF2">
    <property type="entry name" value="PEPTIDASE"/>
    <property type="match status" value="1"/>
</dbReference>
<comment type="caution">
    <text evidence="8">The sequence shown here is derived from an EMBL/GenBank/DDBJ whole genome shotgun (WGS) entry which is preliminary data.</text>
</comment>
<evidence type="ECO:0000256" key="2">
    <source>
        <dbReference type="ARBA" id="ARBA00022670"/>
    </source>
</evidence>
<evidence type="ECO:0000256" key="1">
    <source>
        <dbReference type="ARBA" id="ARBA00001947"/>
    </source>
</evidence>
<dbReference type="Proteomes" id="UP001652409">
    <property type="component" value="Unassembled WGS sequence"/>
</dbReference>
<evidence type="ECO:0000313" key="8">
    <source>
        <dbReference type="EMBL" id="MCU6764014.1"/>
    </source>
</evidence>
<dbReference type="PROSITE" id="PS00758">
    <property type="entry name" value="ARGE_DAPE_CPG2_1"/>
    <property type="match status" value="1"/>
</dbReference>
<evidence type="ECO:0000256" key="3">
    <source>
        <dbReference type="ARBA" id="ARBA00022723"/>
    </source>
</evidence>
<keyword evidence="3" id="KW-0479">Metal-binding</keyword>
<dbReference type="Gene3D" id="3.40.630.10">
    <property type="entry name" value="Zn peptidases"/>
    <property type="match status" value="1"/>
</dbReference>
<accession>A0ABT2TP65</accession>
<organism evidence="8 9">
    <name type="scientific">Blautia ammoniilytica</name>
    <dbReference type="NCBI Taxonomy" id="2981782"/>
    <lineage>
        <taxon>Bacteria</taxon>
        <taxon>Bacillati</taxon>
        <taxon>Bacillota</taxon>
        <taxon>Clostridia</taxon>
        <taxon>Lachnospirales</taxon>
        <taxon>Lachnospiraceae</taxon>
        <taxon>Blautia</taxon>
    </lineage>
</organism>
<sequence length="377" mass="40996">MNTKECRSRIVDEFIELTQIDAVSYRERKIADVLKEKLLQLGFEVQEDQAGTAYGSSTGNLYGFLKGSLPGGAILFCAHMDTVEPGLGKHAVFHENGKITSSGDTILGADDVCGLVEILEAVRILKEKQIPHRDIEVVFPIAEEVFIKGTDQLDFTKLRAKEAYVLDLSGAPGSAALRAPSLISFSVTVKGKAAHAGFNPEKGIHAIQIMSQVIAGLPMGHVGDDTTFNIGTVAGGKLVNIVPEECTCKGEIRSYSHQKALELLEKIRASFEKAVREKGGSFSMEHEVNLHAYETDREAPVVKRFERACERLSLPCTLTETFGGSDNNNFALHGISGIVISCGMYQCHSTLEYTYEKDLKTGAALVAALVSERETEL</sequence>